<dbReference type="AlphaFoldDB" id="A0A5N6S9Y4"/>
<organism evidence="3 4">
    <name type="scientific">Bifidobacterium tibiigranuli</name>
    <dbReference type="NCBI Taxonomy" id="2172043"/>
    <lineage>
        <taxon>Bacteria</taxon>
        <taxon>Bacillati</taxon>
        <taxon>Actinomycetota</taxon>
        <taxon>Actinomycetes</taxon>
        <taxon>Bifidobacteriales</taxon>
        <taxon>Bifidobacteriaceae</taxon>
        <taxon>Bifidobacterium</taxon>
    </lineage>
</organism>
<name>A0A5N6S9Y4_9BIFI</name>
<dbReference type="GO" id="GO:0046872">
    <property type="term" value="F:metal ion binding"/>
    <property type="evidence" value="ECO:0007669"/>
    <property type="project" value="InterPro"/>
</dbReference>
<comment type="caution">
    <text evidence="3">The sequence shown here is derived from an EMBL/GenBank/DDBJ whole genome shotgun (WGS) entry which is preliminary data.</text>
</comment>
<dbReference type="PROSITE" id="PS51257">
    <property type="entry name" value="PROKAR_LIPOPROTEIN"/>
    <property type="match status" value="1"/>
</dbReference>
<dbReference type="RefSeq" id="WP_152579865.1">
    <property type="nucleotide sequence ID" value="NZ_JALCCS010000005.1"/>
</dbReference>
<dbReference type="Pfam" id="PF01297">
    <property type="entry name" value="ZnuA"/>
    <property type="match status" value="1"/>
</dbReference>
<keyword evidence="4" id="KW-1185">Reference proteome</keyword>
<dbReference type="Proteomes" id="UP000325415">
    <property type="component" value="Unassembled WGS sequence"/>
</dbReference>
<feature type="region of interest" description="Disordered" evidence="1">
    <location>
        <begin position="224"/>
        <end position="245"/>
    </location>
</feature>
<dbReference type="InterPro" id="IPR006127">
    <property type="entry name" value="ZnuA-like"/>
</dbReference>
<dbReference type="GO" id="GO:0030001">
    <property type="term" value="P:metal ion transport"/>
    <property type="evidence" value="ECO:0007669"/>
    <property type="project" value="InterPro"/>
</dbReference>
<evidence type="ECO:0000313" key="4">
    <source>
        <dbReference type="Proteomes" id="UP000325415"/>
    </source>
</evidence>
<keyword evidence="2" id="KW-0732">Signal</keyword>
<dbReference type="PANTHER" id="PTHR42953">
    <property type="entry name" value="HIGH-AFFINITY ZINC UPTAKE SYSTEM PROTEIN ZNUA-RELATED"/>
    <property type="match status" value="1"/>
</dbReference>
<gene>
    <name evidence="3" type="ORF">DDE84_00905</name>
</gene>
<protein>
    <submittedName>
        <fullName evidence="3">ABC transporter substrate-binding protein</fullName>
    </submittedName>
</protein>
<evidence type="ECO:0000256" key="1">
    <source>
        <dbReference type="SAM" id="MobiDB-lite"/>
    </source>
</evidence>
<feature type="region of interest" description="Disordered" evidence="1">
    <location>
        <begin position="320"/>
        <end position="358"/>
    </location>
</feature>
<evidence type="ECO:0000313" key="3">
    <source>
        <dbReference type="EMBL" id="KAE8130170.1"/>
    </source>
</evidence>
<proteinExistence type="predicted"/>
<dbReference type="SUPFAM" id="SSF53807">
    <property type="entry name" value="Helical backbone' metal receptor"/>
    <property type="match status" value="1"/>
</dbReference>
<feature type="signal peptide" evidence="2">
    <location>
        <begin position="1"/>
        <end position="25"/>
    </location>
</feature>
<accession>A0A5N6S9Y4</accession>
<dbReference type="InterPro" id="IPR050492">
    <property type="entry name" value="Bact_metal-bind_prot9"/>
</dbReference>
<evidence type="ECO:0000256" key="2">
    <source>
        <dbReference type="SAM" id="SignalP"/>
    </source>
</evidence>
<dbReference type="EMBL" id="QDAG01000001">
    <property type="protein sequence ID" value="KAE8130170.1"/>
    <property type="molecule type" value="Genomic_DNA"/>
</dbReference>
<feature type="compositionally biased region" description="Polar residues" evidence="1">
    <location>
        <begin position="323"/>
        <end position="337"/>
    </location>
</feature>
<reference evidence="3 4" key="1">
    <citation type="submission" date="2018-04" db="EMBL/GenBank/DDBJ databases">
        <authorList>
            <person name="Eckel V.P."/>
            <person name="Vogel R.F."/>
        </authorList>
    </citation>
    <scope>NUCLEOTIDE SEQUENCE [LARGE SCALE GENOMIC DNA]</scope>
    <source>
        <strain evidence="4">TMW 2.1764</strain>
    </source>
</reference>
<dbReference type="GeneID" id="78126265"/>
<feature type="compositionally biased region" description="Low complexity" evidence="1">
    <location>
        <begin position="338"/>
        <end position="358"/>
    </location>
</feature>
<feature type="chain" id="PRO_5038487664" evidence="2">
    <location>
        <begin position="26"/>
        <end position="358"/>
    </location>
</feature>
<dbReference type="OrthoDB" id="5296019at2"/>
<dbReference type="Gene3D" id="3.40.50.1980">
    <property type="entry name" value="Nitrogenase molybdenum iron protein domain"/>
    <property type="match status" value="1"/>
</dbReference>
<sequence>MTLRMKALRHAAMLALAAIAALSLAACDAASPDARHSAATPTPAGPIAVVASLNQWASLARQIGGADVKVVSILPPDTPAAQGFAPSSANIDALRHADIIVANGAGYDDWAAKNLSKGGAIVSAAETVGAMDGDNPYLWFSKDARAGMASELAEAFSKARPAKKKAFAARLKTWRGAEGKLDDEFAAFAKAHKNSTYASLDASAFYLMADLGLKDRTPQSYAQSALAAAGTQPQSDAAPSVDSPSGVKDFRKLLEDKQVDVLIGNGLKPDETAAALLASAKTGKVPIVDVPEQMPAGASALVDWVSALASPVIAAVCAGDASGNAQDGTGNPANTGNSHSPDSSPSSPASAAQSPGSD</sequence>